<gene>
    <name evidence="6" type="ORF">CQ394_01860</name>
</gene>
<evidence type="ECO:0000256" key="4">
    <source>
        <dbReference type="PROSITE-ProRule" id="PRU00169"/>
    </source>
</evidence>
<evidence type="ECO:0000256" key="2">
    <source>
        <dbReference type="ARBA" id="ARBA00022553"/>
    </source>
</evidence>
<name>A0A2A7MGD7_9CLOT</name>
<dbReference type="EMBL" id="PDCJ01000001">
    <property type="protein sequence ID" value="PEG30493.1"/>
    <property type="molecule type" value="Genomic_DNA"/>
</dbReference>
<dbReference type="InterPro" id="IPR011006">
    <property type="entry name" value="CheY-like_superfamily"/>
</dbReference>
<dbReference type="SMART" id="SM00448">
    <property type="entry name" value="REC"/>
    <property type="match status" value="1"/>
</dbReference>
<sequence length="347" mass="40274">MYNFIAPKAKVLIVDDNMVTLNFEKELFQKYKMNISIAKNGFECLELIKKEKFDIIFIDHIMPDIDGISTANNIRNIPDDYYKNLTLIALTCNDSPNILSNYIKNGFNDFIKKPINNKILSCVLKTYIPRNVIEDCNIFNKEITKSYDLNIPNIDLKNALIYFENDINKYLSLLTVAYDDGINRCSLIKKYALNRDIKNYMIEVHSLKSVCAIIGDYNLSDLASQHEEEALNGNLEFVIKNHENIIMKYEAFLSNIRPFIIPSKIPHLNVLKKFNKTKVLNLIKSLINSIDDFDLDESFKCLDELSRYNFKKIQIELLSKIKECLNIFDYDSAYTLALTLNKEFITS</sequence>
<dbReference type="Pfam" id="PF00072">
    <property type="entry name" value="Response_reg"/>
    <property type="match status" value="1"/>
</dbReference>
<dbReference type="SUPFAM" id="SSF47226">
    <property type="entry name" value="Histidine-containing phosphotransfer domain, HPT domain"/>
    <property type="match status" value="1"/>
</dbReference>
<comment type="function">
    <text evidence="3">May play the central regulatory role in sporulation. It may be an element of the effector pathway responsible for the activation of sporulation genes in response to nutritional stress. Spo0A may act in concert with spo0H (a sigma factor) to control the expression of some genes that are critical to the sporulation process.</text>
</comment>
<dbReference type="PANTHER" id="PTHR44591:SF3">
    <property type="entry name" value="RESPONSE REGULATORY DOMAIN-CONTAINING PROTEIN"/>
    <property type="match status" value="1"/>
</dbReference>
<protein>
    <recommendedName>
        <fullName evidence="1">Stage 0 sporulation protein A homolog</fullName>
    </recommendedName>
</protein>
<evidence type="ECO:0000256" key="1">
    <source>
        <dbReference type="ARBA" id="ARBA00018672"/>
    </source>
</evidence>
<reference evidence="6 7" key="1">
    <citation type="submission" date="2017-10" db="EMBL/GenBank/DDBJ databases">
        <title>Effective Description of Clostridium neonatale sp. nov. linked to necrotizing enterocolitis in neonates and a clarification of species assignable to the genus Clostridium (Prazmowski 1880) emend. Lawson and Rainey 2016.</title>
        <authorList>
            <person name="Bernard K."/>
            <person name="Burdz T."/>
            <person name="Wiebe D."/>
            <person name="Balcewich B."/>
            <person name="Alfa M."/>
            <person name="Bernier A.-M."/>
        </authorList>
    </citation>
    <scope>NUCLEOTIDE SEQUENCE [LARGE SCALE GENOMIC DNA]</scope>
    <source>
        <strain evidence="6 7">LCDC99A005</strain>
    </source>
</reference>
<evidence type="ECO:0000313" key="7">
    <source>
        <dbReference type="Proteomes" id="UP000220840"/>
    </source>
</evidence>
<accession>A0A2A7MGD7</accession>
<dbReference type="InterPro" id="IPR036641">
    <property type="entry name" value="HPT_dom_sf"/>
</dbReference>
<dbReference type="Gene3D" id="3.40.50.2300">
    <property type="match status" value="1"/>
</dbReference>
<dbReference type="Proteomes" id="UP000220840">
    <property type="component" value="Unassembled WGS sequence"/>
</dbReference>
<dbReference type="PANTHER" id="PTHR44591">
    <property type="entry name" value="STRESS RESPONSE REGULATOR PROTEIN 1"/>
    <property type="match status" value="1"/>
</dbReference>
<dbReference type="PROSITE" id="PS50110">
    <property type="entry name" value="RESPONSE_REGULATORY"/>
    <property type="match status" value="1"/>
</dbReference>
<dbReference type="RefSeq" id="WP_058294667.1">
    <property type="nucleotide sequence ID" value="NZ_CAMRXG010000034.1"/>
</dbReference>
<organism evidence="6 7">
    <name type="scientific">Clostridium neonatale</name>
    <dbReference type="NCBI Taxonomy" id="137838"/>
    <lineage>
        <taxon>Bacteria</taxon>
        <taxon>Bacillati</taxon>
        <taxon>Bacillota</taxon>
        <taxon>Clostridia</taxon>
        <taxon>Eubacteriales</taxon>
        <taxon>Clostridiaceae</taxon>
        <taxon>Clostridium</taxon>
    </lineage>
</organism>
<dbReference type="OrthoDB" id="254537at2"/>
<keyword evidence="2 4" id="KW-0597">Phosphoprotein</keyword>
<evidence type="ECO:0000259" key="5">
    <source>
        <dbReference type="PROSITE" id="PS50110"/>
    </source>
</evidence>
<evidence type="ECO:0000313" key="6">
    <source>
        <dbReference type="EMBL" id="PEG30493.1"/>
    </source>
</evidence>
<dbReference type="CDD" id="cd17546">
    <property type="entry name" value="REC_hyHK_CKI1_RcsC-like"/>
    <property type="match status" value="1"/>
</dbReference>
<feature type="domain" description="Response regulatory" evidence="5">
    <location>
        <begin position="10"/>
        <end position="128"/>
    </location>
</feature>
<dbReference type="SUPFAM" id="SSF52172">
    <property type="entry name" value="CheY-like"/>
    <property type="match status" value="1"/>
</dbReference>
<dbReference type="GO" id="GO:0000160">
    <property type="term" value="P:phosphorelay signal transduction system"/>
    <property type="evidence" value="ECO:0007669"/>
    <property type="project" value="InterPro"/>
</dbReference>
<proteinExistence type="predicted"/>
<dbReference type="AlphaFoldDB" id="A0A2A7MGD7"/>
<dbReference type="InterPro" id="IPR050595">
    <property type="entry name" value="Bact_response_regulator"/>
</dbReference>
<dbReference type="Gene3D" id="1.20.120.160">
    <property type="entry name" value="HPT domain"/>
    <property type="match status" value="1"/>
</dbReference>
<comment type="caution">
    <text evidence="6">The sequence shown here is derived from an EMBL/GenBank/DDBJ whole genome shotgun (WGS) entry which is preliminary data.</text>
</comment>
<keyword evidence="7" id="KW-1185">Reference proteome</keyword>
<dbReference type="InterPro" id="IPR001789">
    <property type="entry name" value="Sig_transdc_resp-reg_receiver"/>
</dbReference>
<evidence type="ECO:0000256" key="3">
    <source>
        <dbReference type="ARBA" id="ARBA00024867"/>
    </source>
</evidence>
<feature type="modified residue" description="4-aspartylphosphate" evidence="4">
    <location>
        <position position="59"/>
    </location>
</feature>
<dbReference type="STRING" id="137838.GCA_001458595_01821"/>